<proteinExistence type="predicted"/>
<sequence length="79" mass="8492">MLVLGFGLASATTEREPITKGRADVGEVGGETPFHYWILPRTTPVPHLDPIAATIATSCCHSIIKFASSEIFEAIACNY</sequence>
<accession>A0ABD3KX15</accession>
<evidence type="ECO:0008006" key="3">
    <source>
        <dbReference type="Google" id="ProtNLM"/>
    </source>
</evidence>
<comment type="caution">
    <text evidence="1">The sequence shown here is derived from an EMBL/GenBank/DDBJ whole genome shotgun (WGS) entry which is preliminary data.</text>
</comment>
<reference evidence="1 2" key="1">
    <citation type="submission" date="2024-11" db="EMBL/GenBank/DDBJ databases">
        <title>Chromosome-level genome assembly of Eucalyptus globulus Labill. provides insights into its genome evolution.</title>
        <authorList>
            <person name="Li X."/>
        </authorList>
    </citation>
    <scope>NUCLEOTIDE SEQUENCE [LARGE SCALE GENOMIC DNA]</scope>
    <source>
        <strain evidence="1">CL2024</strain>
        <tissue evidence="1">Fresh tender leaves</tissue>
    </source>
</reference>
<dbReference type="EMBL" id="JBJKBG010000003">
    <property type="protein sequence ID" value="KAL3744241.1"/>
    <property type="molecule type" value="Genomic_DNA"/>
</dbReference>
<evidence type="ECO:0000313" key="1">
    <source>
        <dbReference type="EMBL" id="KAL3744241.1"/>
    </source>
</evidence>
<protein>
    <recommendedName>
        <fullName evidence="3">Secreted protein</fullName>
    </recommendedName>
</protein>
<organism evidence="1 2">
    <name type="scientific">Eucalyptus globulus</name>
    <name type="common">Tasmanian blue gum</name>
    <dbReference type="NCBI Taxonomy" id="34317"/>
    <lineage>
        <taxon>Eukaryota</taxon>
        <taxon>Viridiplantae</taxon>
        <taxon>Streptophyta</taxon>
        <taxon>Embryophyta</taxon>
        <taxon>Tracheophyta</taxon>
        <taxon>Spermatophyta</taxon>
        <taxon>Magnoliopsida</taxon>
        <taxon>eudicotyledons</taxon>
        <taxon>Gunneridae</taxon>
        <taxon>Pentapetalae</taxon>
        <taxon>rosids</taxon>
        <taxon>malvids</taxon>
        <taxon>Myrtales</taxon>
        <taxon>Myrtaceae</taxon>
        <taxon>Myrtoideae</taxon>
        <taxon>Eucalypteae</taxon>
        <taxon>Eucalyptus</taxon>
    </lineage>
</organism>
<keyword evidence="2" id="KW-1185">Reference proteome</keyword>
<evidence type="ECO:0000313" key="2">
    <source>
        <dbReference type="Proteomes" id="UP001634007"/>
    </source>
</evidence>
<gene>
    <name evidence="1" type="ORF">ACJRO7_013490</name>
</gene>
<dbReference type="Proteomes" id="UP001634007">
    <property type="component" value="Unassembled WGS sequence"/>
</dbReference>
<name>A0ABD3KX15_EUCGL</name>
<dbReference type="AlphaFoldDB" id="A0ABD3KX15"/>